<keyword evidence="1" id="KW-0812">Transmembrane</keyword>
<keyword evidence="1" id="KW-0472">Membrane</keyword>
<dbReference type="Proteomes" id="UP000001514">
    <property type="component" value="Unassembled WGS sequence"/>
</dbReference>
<keyword evidence="1" id="KW-1133">Transmembrane helix</keyword>
<proteinExistence type="predicted"/>
<evidence type="ECO:0000313" key="3">
    <source>
        <dbReference type="Proteomes" id="UP000001514"/>
    </source>
</evidence>
<evidence type="ECO:0000313" key="2">
    <source>
        <dbReference type="EMBL" id="EFJ34046.1"/>
    </source>
</evidence>
<feature type="transmembrane region" description="Helical" evidence="1">
    <location>
        <begin position="7"/>
        <end position="25"/>
    </location>
</feature>
<dbReference type="InParanoid" id="D8R2C7"/>
<accession>D8R2C7</accession>
<sequence>MLRYIGSLSLSLGGGCALVSIYFYYHLFPMFSLVEKKLSHTAFLLEAPAVSVPQLSQVQNCVVAIATPPLGSKLQTIVVVGSSAAIVYVGLVHVYMLQSPYEILGCIMPYFLTHSRGRFFSVGSKSDNNWIGSDAKKHKEKKRLPPSRIHAPVFVQPSSLTDKLCVTKGESPQQILQNPQPATMRYPLECSRYIWQVRASKALAGGSCLSKSSSCPSLMEPTLVKGLTGALGFSVPSSLLSESAQSGCMIVESYSPKSSFRAS</sequence>
<dbReference type="AlphaFoldDB" id="D8R2C7"/>
<dbReference type="HOGENOM" id="CLU_1059243_0_0_1"/>
<gene>
    <name evidence="2" type="ORF">SELMODRAFT_406434</name>
</gene>
<reference evidence="2 3" key="1">
    <citation type="journal article" date="2011" name="Science">
        <title>The Selaginella genome identifies genetic changes associated with the evolution of vascular plants.</title>
        <authorList>
            <person name="Banks J.A."/>
            <person name="Nishiyama T."/>
            <person name="Hasebe M."/>
            <person name="Bowman J.L."/>
            <person name="Gribskov M."/>
            <person name="dePamphilis C."/>
            <person name="Albert V.A."/>
            <person name="Aono N."/>
            <person name="Aoyama T."/>
            <person name="Ambrose B.A."/>
            <person name="Ashton N.W."/>
            <person name="Axtell M.J."/>
            <person name="Barker E."/>
            <person name="Barker M.S."/>
            <person name="Bennetzen J.L."/>
            <person name="Bonawitz N.D."/>
            <person name="Chapple C."/>
            <person name="Cheng C."/>
            <person name="Correa L.G."/>
            <person name="Dacre M."/>
            <person name="DeBarry J."/>
            <person name="Dreyer I."/>
            <person name="Elias M."/>
            <person name="Engstrom E.M."/>
            <person name="Estelle M."/>
            <person name="Feng L."/>
            <person name="Finet C."/>
            <person name="Floyd S.K."/>
            <person name="Frommer W.B."/>
            <person name="Fujita T."/>
            <person name="Gramzow L."/>
            <person name="Gutensohn M."/>
            <person name="Harholt J."/>
            <person name="Hattori M."/>
            <person name="Heyl A."/>
            <person name="Hirai T."/>
            <person name="Hiwatashi Y."/>
            <person name="Ishikawa M."/>
            <person name="Iwata M."/>
            <person name="Karol K.G."/>
            <person name="Koehler B."/>
            <person name="Kolukisaoglu U."/>
            <person name="Kubo M."/>
            <person name="Kurata T."/>
            <person name="Lalonde S."/>
            <person name="Li K."/>
            <person name="Li Y."/>
            <person name="Litt A."/>
            <person name="Lyons E."/>
            <person name="Manning G."/>
            <person name="Maruyama T."/>
            <person name="Michael T.P."/>
            <person name="Mikami K."/>
            <person name="Miyazaki S."/>
            <person name="Morinaga S."/>
            <person name="Murata T."/>
            <person name="Mueller-Roeber B."/>
            <person name="Nelson D.R."/>
            <person name="Obara M."/>
            <person name="Oguri Y."/>
            <person name="Olmstead R.G."/>
            <person name="Onodera N."/>
            <person name="Petersen B.L."/>
            <person name="Pils B."/>
            <person name="Prigge M."/>
            <person name="Rensing S.A."/>
            <person name="Riano-Pachon D.M."/>
            <person name="Roberts A.W."/>
            <person name="Sato Y."/>
            <person name="Scheller H.V."/>
            <person name="Schulz B."/>
            <person name="Schulz C."/>
            <person name="Shakirov E.V."/>
            <person name="Shibagaki N."/>
            <person name="Shinohara N."/>
            <person name="Shippen D.E."/>
            <person name="Soerensen I."/>
            <person name="Sotooka R."/>
            <person name="Sugimoto N."/>
            <person name="Sugita M."/>
            <person name="Sumikawa N."/>
            <person name="Tanurdzic M."/>
            <person name="Theissen G."/>
            <person name="Ulvskov P."/>
            <person name="Wakazuki S."/>
            <person name="Weng J.K."/>
            <person name="Willats W.W."/>
            <person name="Wipf D."/>
            <person name="Wolf P.G."/>
            <person name="Yang L."/>
            <person name="Zimmer A.D."/>
            <person name="Zhu Q."/>
            <person name="Mitros T."/>
            <person name="Hellsten U."/>
            <person name="Loque D."/>
            <person name="Otillar R."/>
            <person name="Salamov A."/>
            <person name="Schmutz J."/>
            <person name="Shapiro H."/>
            <person name="Lindquist E."/>
            <person name="Lucas S."/>
            <person name="Rokhsar D."/>
            <person name="Grigoriev I.V."/>
        </authorList>
    </citation>
    <scope>NUCLEOTIDE SEQUENCE [LARGE SCALE GENOMIC DNA]</scope>
</reference>
<dbReference type="Gramene" id="EFJ34046">
    <property type="protein sequence ID" value="EFJ34046"/>
    <property type="gene ID" value="SELMODRAFT_406434"/>
</dbReference>
<dbReference type="KEGG" id="smo:SELMODRAFT_406434"/>
<feature type="transmembrane region" description="Helical" evidence="1">
    <location>
        <begin position="77"/>
        <end position="97"/>
    </location>
</feature>
<protein>
    <submittedName>
        <fullName evidence="2">Uncharacterized protein</fullName>
    </submittedName>
</protein>
<keyword evidence="3" id="KW-1185">Reference proteome</keyword>
<evidence type="ECO:0000256" key="1">
    <source>
        <dbReference type="SAM" id="Phobius"/>
    </source>
</evidence>
<dbReference type="EMBL" id="GL377570">
    <property type="protein sequence ID" value="EFJ34046.1"/>
    <property type="molecule type" value="Genomic_DNA"/>
</dbReference>
<organism evidence="3">
    <name type="scientific">Selaginella moellendorffii</name>
    <name type="common">Spikemoss</name>
    <dbReference type="NCBI Taxonomy" id="88036"/>
    <lineage>
        <taxon>Eukaryota</taxon>
        <taxon>Viridiplantae</taxon>
        <taxon>Streptophyta</taxon>
        <taxon>Embryophyta</taxon>
        <taxon>Tracheophyta</taxon>
        <taxon>Lycopodiopsida</taxon>
        <taxon>Selaginellales</taxon>
        <taxon>Selaginellaceae</taxon>
        <taxon>Selaginella</taxon>
    </lineage>
</organism>
<dbReference type="PROSITE" id="PS51257">
    <property type="entry name" value="PROKAR_LIPOPROTEIN"/>
    <property type="match status" value="1"/>
</dbReference>
<name>D8R2C7_SELML</name>